<dbReference type="SUPFAM" id="SSF57362">
    <property type="entry name" value="BPTI-like"/>
    <property type="match status" value="1"/>
</dbReference>
<dbReference type="GeneID" id="26515016"/>
<dbReference type="InParanoid" id="A0A0N8NZ41"/>
<dbReference type="GO" id="GO:0004867">
    <property type="term" value="F:serine-type endopeptidase inhibitor activity"/>
    <property type="evidence" value="ECO:0007669"/>
    <property type="project" value="InterPro"/>
</dbReference>
<sequence length="108" mass="12145">MKFLVTITLFLSLMGLAFSQKSPICRYEPFPEGNCGNVISGFTFITEKNGCSPYAVSACSASGNFFNSRYECESKCKEDFSWNNFLLNGYRSMFTLQNNALDLLRNVS</sequence>
<gene>
    <name evidence="3" type="primary">Dana\GF27607</name>
    <name evidence="3" type="ORF">GF27607</name>
</gene>
<dbReference type="Pfam" id="PF00014">
    <property type="entry name" value="Kunitz_BPTI"/>
    <property type="match status" value="1"/>
</dbReference>
<dbReference type="InterPro" id="IPR002223">
    <property type="entry name" value="Kunitz_BPTI"/>
</dbReference>
<evidence type="ECO:0000259" key="2">
    <source>
        <dbReference type="PROSITE" id="PS50279"/>
    </source>
</evidence>
<dbReference type="InterPro" id="IPR036880">
    <property type="entry name" value="Kunitz_BPTI_sf"/>
</dbReference>
<dbReference type="KEGG" id="dan:26515016"/>
<organism evidence="3 4">
    <name type="scientific">Drosophila ananassae</name>
    <name type="common">Fruit fly</name>
    <dbReference type="NCBI Taxonomy" id="7217"/>
    <lineage>
        <taxon>Eukaryota</taxon>
        <taxon>Metazoa</taxon>
        <taxon>Ecdysozoa</taxon>
        <taxon>Arthropoda</taxon>
        <taxon>Hexapoda</taxon>
        <taxon>Insecta</taxon>
        <taxon>Pterygota</taxon>
        <taxon>Neoptera</taxon>
        <taxon>Endopterygota</taxon>
        <taxon>Diptera</taxon>
        <taxon>Brachycera</taxon>
        <taxon>Muscomorpha</taxon>
        <taxon>Ephydroidea</taxon>
        <taxon>Drosophilidae</taxon>
        <taxon>Drosophila</taxon>
        <taxon>Sophophora</taxon>
    </lineage>
</organism>
<dbReference type="PROSITE" id="PS50279">
    <property type="entry name" value="BPTI_KUNITZ_2"/>
    <property type="match status" value="1"/>
</dbReference>
<proteinExistence type="predicted"/>
<reference evidence="3 4" key="1">
    <citation type="journal article" date="2007" name="Nature">
        <title>Evolution of genes and genomes on the Drosophila phylogeny.</title>
        <authorList>
            <consortium name="Drosophila 12 Genomes Consortium"/>
            <person name="Clark A.G."/>
            <person name="Eisen M.B."/>
            <person name="Smith D.R."/>
            <person name="Bergman C.M."/>
            <person name="Oliver B."/>
            <person name="Markow T.A."/>
            <person name="Kaufman T.C."/>
            <person name="Kellis M."/>
            <person name="Gelbart W."/>
            <person name="Iyer V.N."/>
            <person name="Pollard D.A."/>
            <person name="Sackton T.B."/>
            <person name="Larracuente A.M."/>
            <person name="Singh N.D."/>
            <person name="Abad J.P."/>
            <person name="Abt D.N."/>
            <person name="Adryan B."/>
            <person name="Aguade M."/>
            <person name="Akashi H."/>
            <person name="Anderson W.W."/>
            <person name="Aquadro C.F."/>
            <person name="Ardell D.H."/>
            <person name="Arguello R."/>
            <person name="Artieri C.G."/>
            <person name="Barbash D.A."/>
            <person name="Barker D."/>
            <person name="Barsanti P."/>
            <person name="Batterham P."/>
            <person name="Batzoglou S."/>
            <person name="Begun D."/>
            <person name="Bhutkar A."/>
            <person name="Blanco E."/>
            <person name="Bosak S.A."/>
            <person name="Bradley R.K."/>
            <person name="Brand A.D."/>
            <person name="Brent M.R."/>
            <person name="Brooks A.N."/>
            <person name="Brown R.H."/>
            <person name="Butlin R.K."/>
            <person name="Caggese C."/>
            <person name="Calvi B.R."/>
            <person name="Bernardo de Carvalho A."/>
            <person name="Caspi A."/>
            <person name="Castrezana S."/>
            <person name="Celniker S.E."/>
            <person name="Chang J.L."/>
            <person name="Chapple C."/>
            <person name="Chatterji S."/>
            <person name="Chinwalla A."/>
            <person name="Civetta A."/>
            <person name="Clifton S.W."/>
            <person name="Comeron J.M."/>
            <person name="Costello J.C."/>
            <person name="Coyne J.A."/>
            <person name="Daub J."/>
            <person name="David R.G."/>
            <person name="Delcher A.L."/>
            <person name="Delehaunty K."/>
            <person name="Do C.B."/>
            <person name="Ebling H."/>
            <person name="Edwards K."/>
            <person name="Eickbush T."/>
            <person name="Evans J.D."/>
            <person name="Filipski A."/>
            <person name="Findeiss S."/>
            <person name="Freyhult E."/>
            <person name="Fulton L."/>
            <person name="Fulton R."/>
            <person name="Garcia A.C."/>
            <person name="Gardiner A."/>
            <person name="Garfield D.A."/>
            <person name="Garvin B.E."/>
            <person name="Gibson G."/>
            <person name="Gilbert D."/>
            <person name="Gnerre S."/>
            <person name="Godfrey J."/>
            <person name="Good R."/>
            <person name="Gotea V."/>
            <person name="Gravely B."/>
            <person name="Greenberg A.J."/>
            <person name="Griffiths-Jones S."/>
            <person name="Gross S."/>
            <person name="Guigo R."/>
            <person name="Gustafson E.A."/>
            <person name="Haerty W."/>
            <person name="Hahn M.W."/>
            <person name="Halligan D.L."/>
            <person name="Halpern A.L."/>
            <person name="Halter G.M."/>
            <person name="Han M.V."/>
            <person name="Heger A."/>
            <person name="Hillier L."/>
            <person name="Hinrichs A.S."/>
            <person name="Holmes I."/>
            <person name="Hoskins R.A."/>
            <person name="Hubisz M.J."/>
            <person name="Hultmark D."/>
            <person name="Huntley M.A."/>
            <person name="Jaffe D.B."/>
            <person name="Jagadeeshan S."/>
            <person name="Jeck W.R."/>
            <person name="Johnson J."/>
            <person name="Jones C.D."/>
            <person name="Jordan W.C."/>
            <person name="Karpen G.H."/>
            <person name="Kataoka E."/>
            <person name="Keightley P.D."/>
            <person name="Kheradpour P."/>
            <person name="Kirkness E.F."/>
            <person name="Koerich L.B."/>
            <person name="Kristiansen K."/>
            <person name="Kudrna D."/>
            <person name="Kulathinal R.J."/>
            <person name="Kumar S."/>
            <person name="Kwok R."/>
            <person name="Lander E."/>
            <person name="Langley C.H."/>
            <person name="Lapoint R."/>
            <person name="Lazzaro B.P."/>
            <person name="Lee S.J."/>
            <person name="Levesque L."/>
            <person name="Li R."/>
            <person name="Lin C.F."/>
            <person name="Lin M.F."/>
            <person name="Lindblad-Toh K."/>
            <person name="Llopart A."/>
            <person name="Long M."/>
            <person name="Low L."/>
            <person name="Lozovsky E."/>
            <person name="Lu J."/>
            <person name="Luo M."/>
            <person name="Machado C.A."/>
            <person name="Makalowski W."/>
            <person name="Marzo M."/>
            <person name="Matsuda M."/>
            <person name="Matzkin L."/>
            <person name="McAllister B."/>
            <person name="McBride C.S."/>
            <person name="McKernan B."/>
            <person name="McKernan K."/>
            <person name="Mendez-Lago M."/>
            <person name="Minx P."/>
            <person name="Mollenhauer M.U."/>
            <person name="Montooth K."/>
            <person name="Mount S.M."/>
            <person name="Mu X."/>
            <person name="Myers E."/>
            <person name="Negre B."/>
            <person name="Newfeld S."/>
            <person name="Nielsen R."/>
            <person name="Noor M.A."/>
            <person name="O'Grady P."/>
            <person name="Pachter L."/>
            <person name="Papaceit M."/>
            <person name="Parisi M.J."/>
            <person name="Parisi M."/>
            <person name="Parts L."/>
            <person name="Pedersen J.S."/>
            <person name="Pesole G."/>
            <person name="Phillippy A.M."/>
            <person name="Ponting C.P."/>
            <person name="Pop M."/>
            <person name="Porcelli D."/>
            <person name="Powell J.R."/>
            <person name="Prohaska S."/>
            <person name="Pruitt K."/>
            <person name="Puig M."/>
            <person name="Quesneville H."/>
            <person name="Ram K.R."/>
            <person name="Rand D."/>
            <person name="Rasmussen M.D."/>
            <person name="Reed L.K."/>
            <person name="Reenan R."/>
            <person name="Reily A."/>
            <person name="Remington K.A."/>
            <person name="Rieger T.T."/>
            <person name="Ritchie M.G."/>
            <person name="Robin C."/>
            <person name="Rogers Y.H."/>
            <person name="Rohde C."/>
            <person name="Rozas J."/>
            <person name="Rubenfield M.J."/>
            <person name="Ruiz A."/>
            <person name="Russo S."/>
            <person name="Salzberg S.L."/>
            <person name="Sanchez-Gracia A."/>
            <person name="Saranga D.J."/>
            <person name="Sato H."/>
            <person name="Schaeffer S.W."/>
            <person name="Schatz M.C."/>
            <person name="Schlenke T."/>
            <person name="Schwartz R."/>
            <person name="Segarra C."/>
            <person name="Singh R.S."/>
            <person name="Sirot L."/>
            <person name="Sirota M."/>
            <person name="Sisneros N.B."/>
            <person name="Smith C.D."/>
            <person name="Smith T.F."/>
            <person name="Spieth J."/>
            <person name="Stage D.E."/>
            <person name="Stark A."/>
            <person name="Stephan W."/>
            <person name="Strausberg R.L."/>
            <person name="Strempel S."/>
            <person name="Sturgill D."/>
            <person name="Sutton G."/>
            <person name="Sutton G.G."/>
            <person name="Tao W."/>
            <person name="Teichmann S."/>
            <person name="Tobari Y.N."/>
            <person name="Tomimura Y."/>
            <person name="Tsolas J.M."/>
            <person name="Valente V.L."/>
            <person name="Venter E."/>
            <person name="Venter J.C."/>
            <person name="Vicario S."/>
            <person name="Vieira F.G."/>
            <person name="Vilella A.J."/>
            <person name="Villasante A."/>
            <person name="Walenz B."/>
            <person name="Wang J."/>
            <person name="Wasserman M."/>
            <person name="Watts T."/>
            <person name="Wilson D."/>
            <person name="Wilson R.K."/>
            <person name="Wing R.A."/>
            <person name="Wolfner M.F."/>
            <person name="Wong A."/>
            <person name="Wong G.K."/>
            <person name="Wu C.I."/>
            <person name="Wu G."/>
            <person name="Yamamoto D."/>
            <person name="Yang H.P."/>
            <person name="Yang S.P."/>
            <person name="Yorke J.A."/>
            <person name="Yoshida K."/>
            <person name="Zdobnov E."/>
            <person name="Zhang P."/>
            <person name="Zhang Y."/>
            <person name="Zimin A.V."/>
            <person name="Baldwin J."/>
            <person name="Abdouelleil A."/>
            <person name="Abdulkadir J."/>
            <person name="Abebe A."/>
            <person name="Abera B."/>
            <person name="Abreu J."/>
            <person name="Acer S.C."/>
            <person name="Aftuck L."/>
            <person name="Alexander A."/>
            <person name="An P."/>
            <person name="Anderson E."/>
            <person name="Anderson S."/>
            <person name="Arachi H."/>
            <person name="Azer M."/>
            <person name="Bachantsang P."/>
            <person name="Barry A."/>
            <person name="Bayul T."/>
            <person name="Berlin A."/>
            <person name="Bessette D."/>
            <person name="Bloom T."/>
            <person name="Blye J."/>
            <person name="Boguslavskiy L."/>
            <person name="Bonnet C."/>
            <person name="Boukhgalter B."/>
            <person name="Bourzgui I."/>
            <person name="Brown A."/>
            <person name="Cahill P."/>
            <person name="Channer S."/>
            <person name="Cheshatsang Y."/>
            <person name="Chuda L."/>
            <person name="Citroen M."/>
            <person name="Collymore A."/>
            <person name="Cooke P."/>
            <person name="Costello M."/>
            <person name="D'Aco K."/>
            <person name="Daza R."/>
            <person name="De Haan G."/>
            <person name="DeGray S."/>
            <person name="DeMaso C."/>
            <person name="Dhargay N."/>
            <person name="Dooley K."/>
            <person name="Dooley E."/>
            <person name="Doricent M."/>
            <person name="Dorje P."/>
            <person name="Dorjee K."/>
            <person name="Dupes A."/>
            <person name="Elong R."/>
            <person name="Falk J."/>
            <person name="Farina A."/>
            <person name="Faro S."/>
            <person name="Ferguson D."/>
            <person name="Fisher S."/>
            <person name="Foley C.D."/>
            <person name="Franke A."/>
            <person name="Friedrich D."/>
            <person name="Gadbois L."/>
            <person name="Gearin G."/>
            <person name="Gearin C.R."/>
            <person name="Giannoukos G."/>
            <person name="Goode T."/>
            <person name="Graham J."/>
            <person name="Grandbois E."/>
            <person name="Grewal S."/>
            <person name="Gyaltsen K."/>
            <person name="Hafez N."/>
            <person name="Hagos B."/>
            <person name="Hall J."/>
            <person name="Henson C."/>
            <person name="Hollinger A."/>
            <person name="Honan T."/>
            <person name="Huard M.D."/>
            <person name="Hughes L."/>
            <person name="Hurhula B."/>
            <person name="Husby M.E."/>
            <person name="Kamat A."/>
            <person name="Kanga B."/>
            <person name="Kashin S."/>
            <person name="Khazanovich D."/>
            <person name="Kisner P."/>
            <person name="Lance K."/>
            <person name="Lara M."/>
            <person name="Lee W."/>
            <person name="Lennon N."/>
            <person name="Letendre F."/>
            <person name="LeVine R."/>
            <person name="Lipovsky A."/>
            <person name="Liu X."/>
            <person name="Liu J."/>
            <person name="Liu S."/>
            <person name="Lokyitsang T."/>
            <person name="Lokyitsang Y."/>
            <person name="Lubonja R."/>
            <person name="Lui A."/>
            <person name="MacDonald P."/>
            <person name="Magnisalis V."/>
            <person name="Maru K."/>
            <person name="Matthews C."/>
            <person name="McCusker W."/>
            <person name="McDonough S."/>
            <person name="Mehta T."/>
            <person name="Meldrim J."/>
            <person name="Meneus L."/>
            <person name="Mihai O."/>
            <person name="Mihalev A."/>
            <person name="Mihova T."/>
            <person name="Mittelman R."/>
            <person name="Mlenga V."/>
            <person name="Montmayeur A."/>
            <person name="Mulrain L."/>
            <person name="Navidi A."/>
            <person name="Naylor J."/>
            <person name="Negash T."/>
            <person name="Nguyen T."/>
            <person name="Nguyen N."/>
            <person name="Nicol R."/>
            <person name="Norbu C."/>
            <person name="Norbu N."/>
            <person name="Novod N."/>
            <person name="O'Neill B."/>
            <person name="Osman S."/>
            <person name="Markiewicz E."/>
            <person name="Oyono O.L."/>
            <person name="Patti C."/>
            <person name="Phunkhang P."/>
            <person name="Pierre F."/>
            <person name="Priest M."/>
            <person name="Raghuraman S."/>
            <person name="Rege F."/>
            <person name="Reyes R."/>
            <person name="Rise C."/>
            <person name="Rogov P."/>
            <person name="Ross K."/>
            <person name="Ryan E."/>
            <person name="Settipalli S."/>
            <person name="Shea T."/>
            <person name="Sherpa N."/>
            <person name="Shi L."/>
            <person name="Shih D."/>
            <person name="Sparrow T."/>
            <person name="Spaulding J."/>
            <person name="Stalker J."/>
            <person name="Stange-Thomann N."/>
            <person name="Stavropoulos S."/>
            <person name="Stone C."/>
            <person name="Strader C."/>
            <person name="Tesfaye S."/>
            <person name="Thomson T."/>
            <person name="Thoulutsang Y."/>
            <person name="Thoulutsang D."/>
            <person name="Topham K."/>
            <person name="Topping I."/>
            <person name="Tsamla T."/>
            <person name="Vassiliev H."/>
            <person name="Vo A."/>
            <person name="Wangchuk T."/>
            <person name="Wangdi T."/>
            <person name="Weiand M."/>
            <person name="Wilkinson J."/>
            <person name="Wilson A."/>
            <person name="Yadav S."/>
            <person name="Young G."/>
            <person name="Yu Q."/>
            <person name="Zembek L."/>
            <person name="Zhong D."/>
            <person name="Zimmer A."/>
            <person name="Zwirko Z."/>
            <person name="Jaffe D.B."/>
            <person name="Alvarez P."/>
            <person name="Brockman W."/>
            <person name="Butler J."/>
            <person name="Chin C."/>
            <person name="Gnerre S."/>
            <person name="Grabherr M."/>
            <person name="Kleber M."/>
            <person name="Mauceli E."/>
            <person name="MacCallum I."/>
        </authorList>
    </citation>
    <scope>NUCLEOTIDE SEQUENCE [LARGE SCALE GENOMIC DNA]</scope>
    <source>
        <strain evidence="4">Tucson 14024-0371.13</strain>
    </source>
</reference>
<name>A0A0N8NZ41_DROAN</name>
<dbReference type="AlphaFoldDB" id="A0A0N8NZ41"/>
<evidence type="ECO:0000256" key="1">
    <source>
        <dbReference type="SAM" id="SignalP"/>
    </source>
</evidence>
<dbReference type="Gene3D" id="4.10.410.10">
    <property type="entry name" value="Pancreatic trypsin inhibitor Kunitz domain"/>
    <property type="match status" value="1"/>
</dbReference>
<accession>A0A0N8NZ41</accession>
<keyword evidence="1" id="KW-0732">Signal</keyword>
<dbReference type="Proteomes" id="UP000007801">
    <property type="component" value="Unassembled WGS sequence"/>
</dbReference>
<dbReference type="FunCoup" id="A0A0N8NZ41">
    <property type="interactions" value="34"/>
</dbReference>
<dbReference type="EMBL" id="CH902620">
    <property type="protein sequence ID" value="KPU73268.1"/>
    <property type="molecule type" value="Genomic_DNA"/>
</dbReference>
<evidence type="ECO:0000313" key="3">
    <source>
        <dbReference type="EMBL" id="KPU73268.1"/>
    </source>
</evidence>
<feature type="chain" id="PRO_5006028968" description="BPTI/Kunitz inhibitor domain-containing protein" evidence="1">
    <location>
        <begin position="20"/>
        <end position="108"/>
    </location>
</feature>
<protein>
    <recommendedName>
        <fullName evidence="2">BPTI/Kunitz inhibitor domain-containing protein</fullName>
    </recommendedName>
</protein>
<feature type="signal peptide" evidence="1">
    <location>
        <begin position="1"/>
        <end position="19"/>
    </location>
</feature>
<dbReference type="OrthoDB" id="7863025at2759"/>
<evidence type="ECO:0000313" key="4">
    <source>
        <dbReference type="Proteomes" id="UP000007801"/>
    </source>
</evidence>
<keyword evidence="4" id="KW-1185">Reference proteome</keyword>
<feature type="domain" description="BPTI/Kunitz inhibitor" evidence="2">
    <location>
        <begin position="25"/>
        <end position="76"/>
    </location>
</feature>